<dbReference type="EMBL" id="QTJU01000001">
    <property type="protein sequence ID" value="RFM29987.1"/>
    <property type="molecule type" value="Genomic_DNA"/>
</dbReference>
<proteinExistence type="predicted"/>
<organism evidence="1 2">
    <name type="scientific">Deminuibacter soli</name>
    <dbReference type="NCBI Taxonomy" id="2291815"/>
    <lineage>
        <taxon>Bacteria</taxon>
        <taxon>Pseudomonadati</taxon>
        <taxon>Bacteroidota</taxon>
        <taxon>Chitinophagia</taxon>
        <taxon>Chitinophagales</taxon>
        <taxon>Chitinophagaceae</taxon>
        <taxon>Deminuibacter</taxon>
    </lineage>
</organism>
<protein>
    <submittedName>
        <fullName evidence="1">Uncharacterized protein</fullName>
    </submittedName>
</protein>
<reference evidence="1 2" key="1">
    <citation type="submission" date="2018-08" db="EMBL/GenBank/DDBJ databases">
        <title>Chitinophagaceae sp. K23C18032701, a novel bacterium isolated from forest soil.</title>
        <authorList>
            <person name="Wang C."/>
        </authorList>
    </citation>
    <scope>NUCLEOTIDE SEQUENCE [LARGE SCALE GENOMIC DNA]</scope>
    <source>
        <strain evidence="1 2">K23C18032701</strain>
    </source>
</reference>
<keyword evidence="2" id="KW-1185">Reference proteome</keyword>
<dbReference type="AlphaFoldDB" id="A0A3E1NQ07"/>
<evidence type="ECO:0000313" key="1">
    <source>
        <dbReference type="EMBL" id="RFM29987.1"/>
    </source>
</evidence>
<comment type="caution">
    <text evidence="1">The sequence shown here is derived from an EMBL/GenBank/DDBJ whole genome shotgun (WGS) entry which is preliminary data.</text>
</comment>
<evidence type="ECO:0000313" key="2">
    <source>
        <dbReference type="Proteomes" id="UP000261284"/>
    </source>
</evidence>
<dbReference type="Proteomes" id="UP000261284">
    <property type="component" value="Unassembled WGS sequence"/>
</dbReference>
<accession>A0A3E1NQ07</accession>
<name>A0A3E1NQ07_9BACT</name>
<sequence length="82" mass="9571">MRSPNRDLLVLTKNGTLNARELEHEVELLHELLYHAESMEVFCVANEVIDISRHKILSKPYQILRVAGQRVLKPFVFMNNKN</sequence>
<gene>
    <name evidence="1" type="ORF">DXN05_03170</name>
</gene>